<dbReference type="Proteomes" id="UP000693892">
    <property type="component" value="Unassembled WGS sequence"/>
</dbReference>
<dbReference type="AlphaFoldDB" id="A0A916JS41"/>
<keyword evidence="9" id="KW-1185">Reference proteome</keyword>
<gene>
    <name evidence="8" type="ORF">LEUCIP111803_00290</name>
</gene>
<protein>
    <recommendedName>
        <fullName evidence="7">GtrA/DPMS transmembrane domain-containing protein</fullName>
    </recommendedName>
</protein>
<feature type="transmembrane region" description="Helical" evidence="6">
    <location>
        <begin position="74"/>
        <end position="100"/>
    </location>
</feature>
<proteinExistence type="inferred from homology"/>
<evidence type="ECO:0000256" key="1">
    <source>
        <dbReference type="ARBA" id="ARBA00004141"/>
    </source>
</evidence>
<feature type="transmembrane region" description="Helical" evidence="6">
    <location>
        <begin position="106"/>
        <end position="126"/>
    </location>
</feature>
<dbReference type="GO" id="GO:0005886">
    <property type="term" value="C:plasma membrane"/>
    <property type="evidence" value="ECO:0007669"/>
    <property type="project" value="TreeGrafter"/>
</dbReference>
<comment type="similarity">
    <text evidence="2">Belongs to the GtrA family.</text>
</comment>
<dbReference type="EMBL" id="CAJVAP010000003">
    <property type="protein sequence ID" value="CAG7599350.1"/>
    <property type="molecule type" value="Genomic_DNA"/>
</dbReference>
<feature type="domain" description="GtrA/DPMS transmembrane" evidence="7">
    <location>
        <begin position="9"/>
        <end position="131"/>
    </location>
</feature>
<accession>A0A916JS41</accession>
<name>A0A916JS41_9MICO</name>
<dbReference type="GO" id="GO:0000271">
    <property type="term" value="P:polysaccharide biosynthetic process"/>
    <property type="evidence" value="ECO:0007669"/>
    <property type="project" value="InterPro"/>
</dbReference>
<evidence type="ECO:0000256" key="3">
    <source>
        <dbReference type="ARBA" id="ARBA00022692"/>
    </source>
</evidence>
<feature type="transmembrane region" description="Helical" evidence="6">
    <location>
        <begin position="34"/>
        <end position="53"/>
    </location>
</feature>
<keyword evidence="5 6" id="KW-0472">Membrane</keyword>
<evidence type="ECO:0000256" key="5">
    <source>
        <dbReference type="ARBA" id="ARBA00023136"/>
    </source>
</evidence>
<evidence type="ECO:0000313" key="8">
    <source>
        <dbReference type="EMBL" id="CAG7599350.1"/>
    </source>
</evidence>
<dbReference type="PANTHER" id="PTHR38459:SF1">
    <property type="entry name" value="PROPHAGE BACTOPRENOL-LINKED GLUCOSE TRANSLOCASE HOMOLOG"/>
    <property type="match status" value="1"/>
</dbReference>
<feature type="transmembrane region" description="Helical" evidence="6">
    <location>
        <begin position="7"/>
        <end position="28"/>
    </location>
</feature>
<dbReference type="RefSeq" id="WP_218113950.1">
    <property type="nucleotide sequence ID" value="NZ_CAJVAP010000003.1"/>
</dbReference>
<organism evidence="8 9">
    <name type="scientific">Leucobacter soli</name>
    <dbReference type="NCBI Taxonomy" id="2812850"/>
    <lineage>
        <taxon>Bacteria</taxon>
        <taxon>Bacillati</taxon>
        <taxon>Actinomycetota</taxon>
        <taxon>Actinomycetes</taxon>
        <taxon>Micrococcales</taxon>
        <taxon>Microbacteriaceae</taxon>
        <taxon>Leucobacter</taxon>
    </lineage>
</organism>
<comment type="caution">
    <text evidence="8">The sequence shown here is derived from an EMBL/GenBank/DDBJ whole genome shotgun (WGS) entry which is preliminary data.</text>
</comment>
<evidence type="ECO:0000256" key="6">
    <source>
        <dbReference type="SAM" id="Phobius"/>
    </source>
</evidence>
<keyword evidence="4 6" id="KW-1133">Transmembrane helix</keyword>
<evidence type="ECO:0000313" key="9">
    <source>
        <dbReference type="Proteomes" id="UP000693892"/>
    </source>
</evidence>
<dbReference type="Pfam" id="PF04138">
    <property type="entry name" value="GtrA_DPMS_TM"/>
    <property type="match status" value="1"/>
</dbReference>
<evidence type="ECO:0000256" key="4">
    <source>
        <dbReference type="ARBA" id="ARBA00022989"/>
    </source>
</evidence>
<reference evidence="8" key="1">
    <citation type="submission" date="2021-06" db="EMBL/GenBank/DDBJ databases">
        <authorList>
            <person name="Criscuolo A."/>
        </authorList>
    </citation>
    <scope>NUCLEOTIDE SEQUENCE</scope>
    <source>
        <strain evidence="8">CIP111803</strain>
    </source>
</reference>
<dbReference type="InterPro" id="IPR051401">
    <property type="entry name" value="GtrA_CellWall_Glycosyl"/>
</dbReference>
<sequence>MSGARKPLRFVLVGLANTAIDFGLLFALRALGVPLVPANMISTAVALAFSFFANRSFTFRAAGSGSAARQAVAFLVVTLVGLWALQPLVLLGGTALLGGVTGEGPALFLAKIAATAVSMVWNYLLYDRVVFRSRRSDRSDAPQTDPDPDERGA</sequence>
<dbReference type="PANTHER" id="PTHR38459">
    <property type="entry name" value="PROPHAGE BACTOPRENOL-LINKED GLUCOSE TRANSLOCASE HOMOLOG"/>
    <property type="match status" value="1"/>
</dbReference>
<evidence type="ECO:0000256" key="2">
    <source>
        <dbReference type="ARBA" id="ARBA00009399"/>
    </source>
</evidence>
<keyword evidence="3 6" id="KW-0812">Transmembrane</keyword>
<dbReference type="InterPro" id="IPR007267">
    <property type="entry name" value="GtrA_DPMS_TM"/>
</dbReference>
<comment type="subcellular location">
    <subcellularLocation>
        <location evidence="1">Membrane</location>
        <topology evidence="1">Multi-pass membrane protein</topology>
    </subcellularLocation>
</comment>
<evidence type="ECO:0000259" key="7">
    <source>
        <dbReference type="Pfam" id="PF04138"/>
    </source>
</evidence>